<feature type="compositionally biased region" description="Polar residues" evidence="2">
    <location>
        <begin position="587"/>
        <end position="601"/>
    </location>
</feature>
<evidence type="ECO:0000313" key="4">
    <source>
        <dbReference type="EMBL" id="TVU28958.1"/>
    </source>
</evidence>
<dbReference type="PANTHER" id="PTHR47068">
    <property type="entry name" value="OS02G0659100 PROTEIN"/>
    <property type="match status" value="1"/>
</dbReference>
<dbReference type="InterPro" id="IPR036236">
    <property type="entry name" value="Znf_C2H2_sf"/>
</dbReference>
<dbReference type="PROSITE" id="PS50157">
    <property type="entry name" value="ZINC_FINGER_C2H2_2"/>
    <property type="match status" value="4"/>
</dbReference>
<evidence type="ECO:0000259" key="3">
    <source>
        <dbReference type="PROSITE" id="PS50157"/>
    </source>
</evidence>
<sequence length="653" mass="69048">MDGGTTRKTIGSESRPSIGMAILFYWLTVGNTIFSTGARGTYVLRHGFLSGRSLSFPSSLSAQLHACRCPNTCRDRSIMAMVMENQQPVAQHVPLVVPAPAPSPPPPPPPLPLPPTQVYKHRCKVCKKGFTCGRALGGHMRAHGVADDVLSDDDDDDACPCGDGSGTGDSSDAASPSTTKRMYAFRTNPGRMKSCRVCEHCGKEFTSWKSLFDHGRCNEEEEDDDDVDGSRRTPPPRDAAEVDSEEGADLALASSWSKGKRTRRAKVMVVGTGSVTEVQLPTSPSSEEEDLANCLVMLSSSSRAAQPPAVVDVAEREPCAFASNTDVERNRRILVPRPISVMAPATPELKLLAPPQVVPQPVPRGLFECKACKKVFTSHQALGGHRASHKKVKGCFAAKLESNGSDPPQAVTATPGVAKAIADISTGAKTASLDTDAYGNPMNRMVVTATAAPKITDAPAPSSVSPTKKKGKVHECSICHRVFTSGQALGGHKRCHWLTTGSGDPSGVVTTNLHPIVAQDHVMRAMCQQLTLGRPTFGAVDPVLGLNAPTSNPAATKQAAELNGSVLCLNAPAASLYMQSWTAGLSSASNVNNRTATSSRNDAAATEDEADSRSAKRGKIGDLRDMNVAGETSPWLQVGIGLPSESKEKGTQE</sequence>
<feature type="region of interest" description="Disordered" evidence="2">
    <location>
        <begin position="587"/>
        <end position="653"/>
    </location>
</feature>
<dbReference type="PANTHER" id="PTHR47068:SF1">
    <property type="entry name" value="OS02G0659100 PROTEIN"/>
    <property type="match status" value="1"/>
</dbReference>
<feature type="region of interest" description="Disordered" evidence="2">
    <location>
        <begin position="218"/>
        <end position="249"/>
    </location>
</feature>
<dbReference type="GO" id="GO:0008270">
    <property type="term" value="F:zinc ion binding"/>
    <property type="evidence" value="ECO:0007669"/>
    <property type="project" value="UniProtKB-KW"/>
</dbReference>
<reference evidence="4 5" key="1">
    <citation type="journal article" date="2019" name="Sci. Rep.">
        <title>A high-quality genome of Eragrostis curvula grass provides insights into Poaceae evolution and supports new strategies to enhance forage quality.</title>
        <authorList>
            <person name="Carballo J."/>
            <person name="Santos B.A.C.M."/>
            <person name="Zappacosta D."/>
            <person name="Garbus I."/>
            <person name="Selva J.P."/>
            <person name="Gallo C.A."/>
            <person name="Diaz A."/>
            <person name="Albertini E."/>
            <person name="Caccamo M."/>
            <person name="Echenique V."/>
        </authorList>
    </citation>
    <scope>NUCLEOTIDE SEQUENCE [LARGE SCALE GENOMIC DNA]</scope>
    <source>
        <strain evidence="5">cv. Victoria</strain>
        <tissue evidence="4">Leaf</tissue>
    </source>
</reference>
<feature type="domain" description="C2H2-type" evidence="3">
    <location>
        <begin position="474"/>
        <end position="496"/>
    </location>
</feature>
<dbReference type="SUPFAM" id="SSF57667">
    <property type="entry name" value="beta-beta-alpha zinc fingers"/>
    <property type="match status" value="2"/>
</dbReference>
<feature type="non-terminal residue" evidence="4">
    <location>
        <position position="1"/>
    </location>
</feature>
<proteinExistence type="predicted"/>
<dbReference type="PROSITE" id="PS00028">
    <property type="entry name" value="ZINC_FINGER_C2H2_1"/>
    <property type="match status" value="3"/>
</dbReference>
<organism evidence="4 5">
    <name type="scientific">Eragrostis curvula</name>
    <name type="common">weeping love grass</name>
    <dbReference type="NCBI Taxonomy" id="38414"/>
    <lineage>
        <taxon>Eukaryota</taxon>
        <taxon>Viridiplantae</taxon>
        <taxon>Streptophyta</taxon>
        <taxon>Embryophyta</taxon>
        <taxon>Tracheophyta</taxon>
        <taxon>Spermatophyta</taxon>
        <taxon>Magnoliopsida</taxon>
        <taxon>Liliopsida</taxon>
        <taxon>Poales</taxon>
        <taxon>Poaceae</taxon>
        <taxon>PACMAD clade</taxon>
        <taxon>Chloridoideae</taxon>
        <taxon>Eragrostideae</taxon>
        <taxon>Eragrostidinae</taxon>
        <taxon>Eragrostis</taxon>
    </lineage>
</organism>
<protein>
    <recommendedName>
        <fullName evidence="3">C2H2-type domain-containing protein</fullName>
    </recommendedName>
</protein>
<dbReference type="Pfam" id="PF13912">
    <property type="entry name" value="zf-C2H2_6"/>
    <property type="match status" value="3"/>
</dbReference>
<keyword evidence="1" id="KW-0479">Metal-binding</keyword>
<dbReference type="Gene3D" id="3.30.160.60">
    <property type="entry name" value="Classic Zinc Finger"/>
    <property type="match status" value="2"/>
</dbReference>
<feature type="region of interest" description="Disordered" evidence="2">
    <location>
        <begin position="157"/>
        <end position="178"/>
    </location>
</feature>
<dbReference type="Gramene" id="TVU28958">
    <property type="protein sequence ID" value="TVU28958"/>
    <property type="gene ID" value="EJB05_20497"/>
</dbReference>
<keyword evidence="1" id="KW-0863">Zinc-finger</keyword>
<dbReference type="Proteomes" id="UP000324897">
    <property type="component" value="Chromosome 1"/>
</dbReference>
<evidence type="ECO:0000256" key="1">
    <source>
        <dbReference type="PROSITE-ProRule" id="PRU00042"/>
    </source>
</evidence>
<dbReference type="Pfam" id="PF00096">
    <property type="entry name" value="zf-C2H2"/>
    <property type="match status" value="1"/>
</dbReference>
<dbReference type="OrthoDB" id="6077919at2759"/>
<feature type="domain" description="C2H2-type" evidence="3">
    <location>
        <begin position="121"/>
        <end position="143"/>
    </location>
</feature>
<comment type="caution">
    <text evidence="4">The sequence shown here is derived from an EMBL/GenBank/DDBJ whole genome shotgun (WGS) entry which is preliminary data.</text>
</comment>
<keyword evidence="1" id="KW-0862">Zinc</keyword>
<name>A0A5J9V0H5_9POAL</name>
<dbReference type="AlphaFoldDB" id="A0A5J9V0H5"/>
<feature type="compositionally biased region" description="Basic and acidic residues" evidence="2">
    <location>
        <begin position="611"/>
        <end position="625"/>
    </location>
</feature>
<dbReference type="EMBL" id="RWGY01000011">
    <property type="protein sequence ID" value="TVU28958.1"/>
    <property type="molecule type" value="Genomic_DNA"/>
</dbReference>
<keyword evidence="5" id="KW-1185">Reference proteome</keyword>
<feature type="domain" description="C2H2-type" evidence="3">
    <location>
        <begin position="367"/>
        <end position="394"/>
    </location>
</feature>
<evidence type="ECO:0000256" key="2">
    <source>
        <dbReference type="SAM" id="MobiDB-lite"/>
    </source>
</evidence>
<dbReference type="InterPro" id="IPR013087">
    <property type="entry name" value="Znf_C2H2_type"/>
</dbReference>
<evidence type="ECO:0000313" key="5">
    <source>
        <dbReference type="Proteomes" id="UP000324897"/>
    </source>
</evidence>
<accession>A0A5J9V0H5</accession>
<feature type="domain" description="C2H2-type" evidence="3">
    <location>
        <begin position="196"/>
        <end position="223"/>
    </location>
</feature>
<gene>
    <name evidence="4" type="ORF">EJB05_20497</name>
</gene>
<feature type="compositionally biased region" description="Low complexity" evidence="2">
    <location>
        <begin position="168"/>
        <end position="178"/>
    </location>
</feature>
<dbReference type="SMART" id="SM00355">
    <property type="entry name" value="ZnF_C2H2"/>
    <property type="match status" value="4"/>
</dbReference>